<proteinExistence type="predicted"/>
<sequence length="68" mass="7503">YLPDRIQTTEMISMGKKSTSKHGKAGKEPSNGDLPYLLTLEEGEKHEIEIDLDTFGEPVKDGGPDGDW</sequence>
<name>X1UV87_9ZZZZ</name>
<feature type="region of interest" description="Disordered" evidence="1">
    <location>
        <begin position="1"/>
        <end position="35"/>
    </location>
</feature>
<gene>
    <name evidence="2" type="ORF">S12H4_62771</name>
</gene>
<dbReference type="AlphaFoldDB" id="X1UV87"/>
<feature type="compositionally biased region" description="Polar residues" evidence="1">
    <location>
        <begin position="1"/>
        <end position="11"/>
    </location>
</feature>
<evidence type="ECO:0000313" key="2">
    <source>
        <dbReference type="EMBL" id="GAJ21394.1"/>
    </source>
</evidence>
<feature type="non-terminal residue" evidence="2">
    <location>
        <position position="68"/>
    </location>
</feature>
<accession>X1UV87</accession>
<reference evidence="2" key="1">
    <citation type="journal article" date="2014" name="Front. Microbiol.">
        <title>High frequency of phylogenetically diverse reductive dehalogenase-homologous genes in deep subseafloor sedimentary metagenomes.</title>
        <authorList>
            <person name="Kawai M."/>
            <person name="Futagami T."/>
            <person name="Toyoda A."/>
            <person name="Takaki Y."/>
            <person name="Nishi S."/>
            <person name="Hori S."/>
            <person name="Arai W."/>
            <person name="Tsubouchi T."/>
            <person name="Morono Y."/>
            <person name="Uchiyama I."/>
            <person name="Ito T."/>
            <person name="Fujiyama A."/>
            <person name="Inagaki F."/>
            <person name="Takami H."/>
        </authorList>
    </citation>
    <scope>NUCLEOTIDE SEQUENCE</scope>
    <source>
        <strain evidence="2">Expedition CK06-06</strain>
    </source>
</reference>
<dbReference type="EMBL" id="BARW01042282">
    <property type="protein sequence ID" value="GAJ21394.1"/>
    <property type="molecule type" value="Genomic_DNA"/>
</dbReference>
<protein>
    <submittedName>
        <fullName evidence="2">Uncharacterized protein</fullName>
    </submittedName>
</protein>
<organism evidence="2">
    <name type="scientific">marine sediment metagenome</name>
    <dbReference type="NCBI Taxonomy" id="412755"/>
    <lineage>
        <taxon>unclassified sequences</taxon>
        <taxon>metagenomes</taxon>
        <taxon>ecological metagenomes</taxon>
    </lineage>
</organism>
<evidence type="ECO:0000256" key="1">
    <source>
        <dbReference type="SAM" id="MobiDB-lite"/>
    </source>
</evidence>
<feature type="non-terminal residue" evidence="2">
    <location>
        <position position="1"/>
    </location>
</feature>
<comment type="caution">
    <text evidence="2">The sequence shown here is derived from an EMBL/GenBank/DDBJ whole genome shotgun (WGS) entry which is preliminary data.</text>
</comment>